<evidence type="ECO:0000313" key="1">
    <source>
        <dbReference type="EMBL" id="GAA2087230.1"/>
    </source>
</evidence>
<name>A0ABN2WAV0_9MICO</name>
<gene>
    <name evidence="1" type="ORF">GCM10009823_01520</name>
</gene>
<organism evidence="1 2">
    <name type="scientific">Brevibacterium salitolerans</name>
    <dbReference type="NCBI Taxonomy" id="1403566"/>
    <lineage>
        <taxon>Bacteria</taxon>
        <taxon>Bacillati</taxon>
        <taxon>Actinomycetota</taxon>
        <taxon>Actinomycetes</taxon>
        <taxon>Micrococcales</taxon>
        <taxon>Brevibacteriaceae</taxon>
        <taxon>Brevibacterium</taxon>
    </lineage>
</organism>
<accession>A0ABN2WAV0</accession>
<proteinExistence type="predicted"/>
<reference evidence="1 2" key="1">
    <citation type="journal article" date="2019" name="Int. J. Syst. Evol. Microbiol.">
        <title>The Global Catalogue of Microorganisms (GCM) 10K type strain sequencing project: providing services to taxonomists for standard genome sequencing and annotation.</title>
        <authorList>
            <consortium name="The Broad Institute Genomics Platform"/>
            <consortium name="The Broad Institute Genome Sequencing Center for Infectious Disease"/>
            <person name="Wu L."/>
            <person name="Ma J."/>
        </authorList>
    </citation>
    <scope>NUCLEOTIDE SEQUENCE [LARGE SCALE GENOMIC DNA]</scope>
    <source>
        <strain evidence="1 2">JCM 15900</strain>
    </source>
</reference>
<keyword evidence="2" id="KW-1185">Reference proteome</keyword>
<comment type="caution">
    <text evidence="1">The sequence shown here is derived from an EMBL/GenBank/DDBJ whole genome shotgun (WGS) entry which is preliminary data.</text>
</comment>
<evidence type="ECO:0000313" key="2">
    <source>
        <dbReference type="Proteomes" id="UP001500984"/>
    </source>
</evidence>
<dbReference type="EMBL" id="BAAAPZ010000001">
    <property type="protein sequence ID" value="GAA2087230.1"/>
    <property type="molecule type" value="Genomic_DNA"/>
</dbReference>
<sequence>MGCITLGVADFILVPSPAARTITAAGEWSAICSKAPRGSVSLRGAHCRTPRPAEEFRP</sequence>
<dbReference type="Proteomes" id="UP001500984">
    <property type="component" value="Unassembled WGS sequence"/>
</dbReference>
<protein>
    <submittedName>
        <fullName evidence="1">Uncharacterized protein</fullName>
    </submittedName>
</protein>